<evidence type="ECO:0000259" key="3">
    <source>
        <dbReference type="Pfam" id="PF02517"/>
    </source>
</evidence>
<feature type="transmembrane region" description="Helical" evidence="2">
    <location>
        <begin position="307"/>
        <end position="327"/>
    </location>
</feature>
<sequence length="409" mass="46202">MLSEQAIKRWHLGQIIVQEILIIVAFVLFFKIKPLTKSRLGAVVILPVLFILVLLQLTLLCEKHPERKLVQFNHYFQSVNILLCFFALLSLGAAFIKVLNNKNVIFLLILFTLYELIMLVPMGELAWGKIKNPIGQIITLLLFASLIVSLPEILTMDSHSWLQVLNTTGITGSICFVISSIVVMKSWHYQNPSLRISSRANYSVLAFIFIFIVADCLINAFNDANNLGQLLTRWDFHITTKHVTQYICQGIEAGVAEEWLMRFCVLSILLKIFKNSKNQVLLAVLLDGLLFGSIHLTNALMQPLSATILQMINAFAAGIVFAAVYLYTGSFLVNLGYHAVYDILAFLATGSTVMTVPHIFDWEYLFITTLIYLAFAFFLLSGKRKSVIEYNLQQRGLENNHGASELTFR</sequence>
<feature type="transmembrane region" description="Helical" evidence="2">
    <location>
        <begin position="134"/>
        <end position="154"/>
    </location>
</feature>
<reference evidence="4 5" key="1">
    <citation type="submission" date="2018-05" db="EMBL/GenBank/DDBJ databases">
        <title>Reference genomes for bee gut microbiota database.</title>
        <authorList>
            <person name="Ellegaard K.M."/>
        </authorList>
    </citation>
    <scope>NUCLEOTIDE SEQUENCE [LARGE SCALE GENOMIC DNA]</scope>
    <source>
        <strain evidence="4 5">ESL0186</strain>
    </source>
</reference>
<feature type="transmembrane region" description="Helical" evidence="2">
    <location>
        <begin position="75"/>
        <end position="96"/>
    </location>
</feature>
<keyword evidence="2" id="KW-0812">Transmembrane</keyword>
<feature type="transmembrane region" description="Helical" evidence="2">
    <location>
        <begin position="161"/>
        <end position="182"/>
    </location>
</feature>
<dbReference type="Proteomes" id="UP000246036">
    <property type="component" value="Chromosome"/>
</dbReference>
<dbReference type="EMBL" id="CP029477">
    <property type="protein sequence ID" value="AWM75358.1"/>
    <property type="molecule type" value="Genomic_DNA"/>
</dbReference>
<feature type="transmembrane region" description="Helical" evidence="2">
    <location>
        <begin position="12"/>
        <end position="30"/>
    </location>
</feature>
<feature type="transmembrane region" description="Helical" evidence="2">
    <location>
        <begin position="280"/>
        <end position="301"/>
    </location>
</feature>
<organism evidence="4 5">
    <name type="scientific">Lactobacillus kullabergensis</name>
    <dbReference type="NCBI Taxonomy" id="1218493"/>
    <lineage>
        <taxon>Bacteria</taxon>
        <taxon>Bacillati</taxon>
        <taxon>Bacillota</taxon>
        <taxon>Bacilli</taxon>
        <taxon>Lactobacillales</taxon>
        <taxon>Lactobacillaceae</taxon>
        <taxon>Lactobacillus</taxon>
    </lineage>
</organism>
<accession>A0ABN5LCM2</accession>
<dbReference type="Pfam" id="PF02517">
    <property type="entry name" value="Rce1-like"/>
    <property type="match status" value="1"/>
</dbReference>
<feature type="transmembrane region" description="Helical" evidence="2">
    <location>
        <begin position="202"/>
        <end position="221"/>
    </location>
</feature>
<feature type="transmembrane region" description="Helical" evidence="2">
    <location>
        <begin position="362"/>
        <end position="380"/>
    </location>
</feature>
<comment type="similarity">
    <text evidence="1">Belongs to the UPF0177 family.</text>
</comment>
<keyword evidence="2" id="KW-1133">Transmembrane helix</keyword>
<proteinExistence type="inferred from homology"/>
<feature type="transmembrane region" description="Helical" evidence="2">
    <location>
        <begin position="103"/>
        <end position="122"/>
    </location>
</feature>
<feature type="domain" description="CAAX prenyl protease 2/Lysostaphin resistance protein A-like" evidence="3">
    <location>
        <begin position="243"/>
        <end position="343"/>
    </location>
</feature>
<dbReference type="InterPro" id="IPR003675">
    <property type="entry name" value="Rce1/LyrA-like_dom"/>
</dbReference>
<dbReference type="RefSeq" id="WP_109586311.1">
    <property type="nucleotide sequence ID" value="NZ_CP029477.1"/>
</dbReference>
<evidence type="ECO:0000313" key="5">
    <source>
        <dbReference type="Proteomes" id="UP000246036"/>
    </source>
</evidence>
<name>A0ABN5LCM2_9LACO</name>
<evidence type="ECO:0000256" key="2">
    <source>
        <dbReference type="SAM" id="Phobius"/>
    </source>
</evidence>
<gene>
    <name evidence="4" type="ORF">DKL58_04940</name>
</gene>
<feature type="transmembrane region" description="Helical" evidence="2">
    <location>
        <begin position="339"/>
        <end position="356"/>
    </location>
</feature>
<keyword evidence="2" id="KW-0472">Membrane</keyword>
<feature type="transmembrane region" description="Helical" evidence="2">
    <location>
        <begin position="42"/>
        <end position="60"/>
    </location>
</feature>
<keyword evidence="5" id="KW-1185">Reference proteome</keyword>
<evidence type="ECO:0000256" key="1">
    <source>
        <dbReference type="ARBA" id="ARBA00009067"/>
    </source>
</evidence>
<evidence type="ECO:0000313" key="4">
    <source>
        <dbReference type="EMBL" id="AWM75358.1"/>
    </source>
</evidence>
<protein>
    <recommendedName>
        <fullName evidence="3">CAAX prenyl protease 2/Lysostaphin resistance protein A-like domain-containing protein</fullName>
    </recommendedName>
</protein>